<dbReference type="Pfam" id="PF13417">
    <property type="entry name" value="GST_N_3"/>
    <property type="match status" value="1"/>
</dbReference>
<gene>
    <name evidence="2" type="ORF">OPDIPICF_00641</name>
</gene>
<dbReference type="OrthoDB" id="8634103at2"/>
<dbReference type="Gene3D" id="1.20.1050.10">
    <property type="match status" value="1"/>
</dbReference>
<reference evidence="2 3" key="1">
    <citation type="submission" date="2019-11" db="EMBL/GenBank/DDBJ databases">
        <authorList>
            <person name="Holert J."/>
        </authorList>
    </citation>
    <scope>NUCLEOTIDE SEQUENCE [LARGE SCALE GENOMIC DNA]</scope>
    <source>
        <strain evidence="2">SB11_3</strain>
    </source>
</reference>
<accession>A0A5S9N7Z7</accession>
<evidence type="ECO:0000313" key="3">
    <source>
        <dbReference type="Proteomes" id="UP000441399"/>
    </source>
</evidence>
<evidence type="ECO:0000259" key="1">
    <source>
        <dbReference type="PROSITE" id="PS50404"/>
    </source>
</evidence>
<sequence>MKLFLSATSPYARVVLSAAQFKGVSEKILLQWIDPWANSEELLEISALAQDPVFITEGSLTITESLCICQHLDRIGNEERLYGWGSERAPMLNRLGFVKGMLDKAYQLAMYQKFHGQQLDPIAQRARDALIRIQPHVKQYLRERSADKPTDLADIVFVAALEYMELQLGDLPVVKSLAEIDSFQQLQQTPCMVKTKIPVLQAMEKNNINQL</sequence>
<evidence type="ECO:0000313" key="2">
    <source>
        <dbReference type="EMBL" id="CAA0084209.1"/>
    </source>
</evidence>
<proteinExistence type="predicted"/>
<keyword evidence="3" id="KW-1185">Reference proteome</keyword>
<protein>
    <recommendedName>
        <fullName evidence="1">GST N-terminal domain-containing protein</fullName>
    </recommendedName>
</protein>
<dbReference type="Proteomes" id="UP000441399">
    <property type="component" value="Unassembled WGS sequence"/>
</dbReference>
<dbReference type="InterPro" id="IPR036249">
    <property type="entry name" value="Thioredoxin-like_sf"/>
</dbReference>
<organism evidence="2 3">
    <name type="scientific">BD1-7 clade bacterium</name>
    <dbReference type="NCBI Taxonomy" id="2029982"/>
    <lineage>
        <taxon>Bacteria</taxon>
        <taxon>Pseudomonadati</taxon>
        <taxon>Pseudomonadota</taxon>
        <taxon>Gammaproteobacteria</taxon>
        <taxon>Cellvibrionales</taxon>
        <taxon>Spongiibacteraceae</taxon>
        <taxon>BD1-7 clade</taxon>
    </lineage>
</organism>
<dbReference type="AlphaFoldDB" id="A0A5S9N7Z7"/>
<dbReference type="SUPFAM" id="SSF52833">
    <property type="entry name" value="Thioredoxin-like"/>
    <property type="match status" value="1"/>
</dbReference>
<name>A0A5S9N7Z7_9GAMM</name>
<feature type="domain" description="GST N-terminal" evidence="1">
    <location>
        <begin position="1"/>
        <end position="80"/>
    </location>
</feature>
<dbReference type="EMBL" id="CACSIO010000001">
    <property type="protein sequence ID" value="CAA0084209.1"/>
    <property type="molecule type" value="Genomic_DNA"/>
</dbReference>
<dbReference type="Gene3D" id="3.40.30.10">
    <property type="entry name" value="Glutaredoxin"/>
    <property type="match status" value="1"/>
</dbReference>
<dbReference type="PROSITE" id="PS50404">
    <property type="entry name" value="GST_NTER"/>
    <property type="match status" value="1"/>
</dbReference>
<dbReference type="InterPro" id="IPR004045">
    <property type="entry name" value="Glutathione_S-Trfase_N"/>
</dbReference>